<name>A0A4Z2JG43_9TELE</name>
<dbReference type="Proteomes" id="UP000314294">
    <property type="component" value="Unassembled WGS sequence"/>
</dbReference>
<evidence type="ECO:0000313" key="2">
    <source>
        <dbReference type="Proteomes" id="UP000314294"/>
    </source>
</evidence>
<keyword evidence="2" id="KW-1185">Reference proteome</keyword>
<protein>
    <submittedName>
        <fullName evidence="1">Uncharacterized protein</fullName>
    </submittedName>
</protein>
<accession>A0A4Z2JG43</accession>
<evidence type="ECO:0000313" key="1">
    <source>
        <dbReference type="EMBL" id="TNN88941.1"/>
    </source>
</evidence>
<gene>
    <name evidence="1" type="ORF">EYF80_000819</name>
</gene>
<organism evidence="1 2">
    <name type="scientific">Liparis tanakae</name>
    <name type="common">Tanaka's snailfish</name>
    <dbReference type="NCBI Taxonomy" id="230148"/>
    <lineage>
        <taxon>Eukaryota</taxon>
        <taxon>Metazoa</taxon>
        <taxon>Chordata</taxon>
        <taxon>Craniata</taxon>
        <taxon>Vertebrata</taxon>
        <taxon>Euteleostomi</taxon>
        <taxon>Actinopterygii</taxon>
        <taxon>Neopterygii</taxon>
        <taxon>Teleostei</taxon>
        <taxon>Neoteleostei</taxon>
        <taxon>Acanthomorphata</taxon>
        <taxon>Eupercaria</taxon>
        <taxon>Perciformes</taxon>
        <taxon>Cottioidei</taxon>
        <taxon>Cottales</taxon>
        <taxon>Liparidae</taxon>
        <taxon>Liparis</taxon>
    </lineage>
</organism>
<dbReference type="AlphaFoldDB" id="A0A4Z2JG43"/>
<sequence>MEGMRETEAQMVREMDLLRQSLSSRADTPGLGRLSPCKGRLARRSSVLMDCPSLGTRRPSVVRFREEEERGRGLSLPWVRRTWLSWAACDAKAFPQCLHLKGRSPECWRMCVRRILEAVKA</sequence>
<proteinExistence type="predicted"/>
<reference evidence="1 2" key="1">
    <citation type="submission" date="2019-03" db="EMBL/GenBank/DDBJ databases">
        <title>First draft genome of Liparis tanakae, snailfish: a comprehensive survey of snailfish specific genes.</title>
        <authorList>
            <person name="Kim W."/>
            <person name="Song I."/>
            <person name="Jeong J.-H."/>
            <person name="Kim D."/>
            <person name="Kim S."/>
            <person name="Ryu S."/>
            <person name="Song J.Y."/>
            <person name="Lee S.K."/>
        </authorList>
    </citation>
    <scope>NUCLEOTIDE SEQUENCE [LARGE SCALE GENOMIC DNA]</scope>
    <source>
        <tissue evidence="1">Muscle</tissue>
    </source>
</reference>
<dbReference type="EMBL" id="SRLO01000003">
    <property type="protein sequence ID" value="TNN88941.1"/>
    <property type="molecule type" value="Genomic_DNA"/>
</dbReference>
<comment type="caution">
    <text evidence="1">The sequence shown here is derived from an EMBL/GenBank/DDBJ whole genome shotgun (WGS) entry which is preliminary data.</text>
</comment>